<evidence type="ECO:0008006" key="7">
    <source>
        <dbReference type="Google" id="ProtNLM"/>
    </source>
</evidence>
<dbReference type="AlphaFoldDB" id="A0A2S8GLY2"/>
<comment type="caution">
    <text evidence="5">The sequence shown here is derived from an EMBL/GenBank/DDBJ whole genome shotgun (WGS) entry which is preliminary data.</text>
</comment>
<comment type="similarity">
    <text evidence="1">Belongs to the BlaI transcriptional regulatory family.</text>
</comment>
<sequence>MVWRMVMSKEGFVMGDPEGSLTPAQFEILQMLWDSAEGMSAAEIWERIRAEREVSRTTVSNLVDRLEKRNWLLRRKVDGVFRYAAAIEREATEGKLAAEFAGDFFNGSASNMLLSLLGTNRISRDELKRLKSILDDSKSPKNQSPKK</sequence>
<organism evidence="5 6">
    <name type="scientific">Blastopirellula marina</name>
    <dbReference type="NCBI Taxonomy" id="124"/>
    <lineage>
        <taxon>Bacteria</taxon>
        <taxon>Pseudomonadati</taxon>
        <taxon>Planctomycetota</taxon>
        <taxon>Planctomycetia</taxon>
        <taxon>Pirellulales</taxon>
        <taxon>Pirellulaceae</taxon>
        <taxon>Blastopirellula</taxon>
    </lineage>
</organism>
<dbReference type="PIRSF" id="PIRSF019455">
    <property type="entry name" value="CopR_AtkY"/>
    <property type="match status" value="1"/>
</dbReference>
<keyword evidence="2" id="KW-0805">Transcription regulation</keyword>
<dbReference type="SUPFAM" id="SSF46785">
    <property type="entry name" value="Winged helix' DNA-binding domain"/>
    <property type="match status" value="1"/>
</dbReference>
<dbReference type="Proteomes" id="UP000237819">
    <property type="component" value="Unassembled WGS sequence"/>
</dbReference>
<evidence type="ECO:0000313" key="5">
    <source>
        <dbReference type="EMBL" id="PQO45331.1"/>
    </source>
</evidence>
<evidence type="ECO:0000256" key="1">
    <source>
        <dbReference type="ARBA" id="ARBA00011046"/>
    </source>
</evidence>
<evidence type="ECO:0000256" key="3">
    <source>
        <dbReference type="ARBA" id="ARBA00023125"/>
    </source>
</evidence>
<reference evidence="5 6" key="1">
    <citation type="submission" date="2018-02" db="EMBL/GenBank/DDBJ databases">
        <title>Comparative genomes isolates from brazilian mangrove.</title>
        <authorList>
            <person name="Araujo J.E."/>
            <person name="Taketani R.G."/>
            <person name="Silva M.C.P."/>
            <person name="Loureco M.V."/>
            <person name="Andreote F.D."/>
        </authorList>
    </citation>
    <scope>NUCLEOTIDE SEQUENCE [LARGE SCALE GENOMIC DNA]</scope>
    <source>
        <strain evidence="5 6">Nap-Phe MGV</strain>
    </source>
</reference>
<dbReference type="InterPro" id="IPR036390">
    <property type="entry name" value="WH_DNA-bd_sf"/>
</dbReference>
<name>A0A2S8GLY2_9BACT</name>
<dbReference type="InterPro" id="IPR036388">
    <property type="entry name" value="WH-like_DNA-bd_sf"/>
</dbReference>
<dbReference type="Pfam" id="PF03965">
    <property type="entry name" value="Penicillinase_R"/>
    <property type="match status" value="1"/>
</dbReference>
<dbReference type="GO" id="GO:0003677">
    <property type="term" value="F:DNA binding"/>
    <property type="evidence" value="ECO:0007669"/>
    <property type="project" value="UniProtKB-KW"/>
</dbReference>
<dbReference type="GO" id="GO:0045892">
    <property type="term" value="P:negative regulation of DNA-templated transcription"/>
    <property type="evidence" value="ECO:0007669"/>
    <property type="project" value="InterPro"/>
</dbReference>
<dbReference type="Gene3D" id="1.10.10.10">
    <property type="entry name" value="Winged helix-like DNA-binding domain superfamily/Winged helix DNA-binding domain"/>
    <property type="match status" value="1"/>
</dbReference>
<keyword evidence="4" id="KW-0804">Transcription</keyword>
<dbReference type="InterPro" id="IPR005650">
    <property type="entry name" value="BlaI_family"/>
</dbReference>
<dbReference type="EMBL" id="PUHZ01000015">
    <property type="protein sequence ID" value="PQO45331.1"/>
    <property type="molecule type" value="Genomic_DNA"/>
</dbReference>
<keyword evidence="3" id="KW-0238">DNA-binding</keyword>
<proteinExistence type="inferred from homology"/>
<accession>A0A2S8GLY2</accession>
<gene>
    <name evidence="5" type="ORF">C5Y93_15395</name>
</gene>
<protein>
    <recommendedName>
        <fullName evidence="7">BlaI/MecI/CopY family transcriptional regulator</fullName>
    </recommendedName>
</protein>
<evidence type="ECO:0000313" key="6">
    <source>
        <dbReference type="Proteomes" id="UP000237819"/>
    </source>
</evidence>
<dbReference type="Gene3D" id="1.10.4040.10">
    <property type="entry name" value="Penicillinase repressor domain"/>
    <property type="match status" value="1"/>
</dbReference>
<evidence type="ECO:0000256" key="2">
    <source>
        <dbReference type="ARBA" id="ARBA00023015"/>
    </source>
</evidence>
<evidence type="ECO:0000256" key="4">
    <source>
        <dbReference type="ARBA" id="ARBA00023163"/>
    </source>
</evidence>